<dbReference type="Pfam" id="PF05977">
    <property type="entry name" value="MFS_3"/>
    <property type="match status" value="1"/>
</dbReference>
<feature type="transmembrane region" description="Helical" evidence="7">
    <location>
        <begin position="311"/>
        <end position="334"/>
    </location>
</feature>
<dbReference type="PANTHER" id="PTHR23513">
    <property type="entry name" value="INTEGRAL MEMBRANE EFFLUX PROTEIN-RELATED"/>
    <property type="match status" value="1"/>
</dbReference>
<dbReference type="InterPro" id="IPR010290">
    <property type="entry name" value="TM_effector"/>
</dbReference>
<feature type="transmembrane region" description="Helical" evidence="7">
    <location>
        <begin position="50"/>
        <end position="69"/>
    </location>
</feature>
<comment type="subcellular location">
    <subcellularLocation>
        <location evidence="1">Cell membrane</location>
        <topology evidence="1">Multi-pass membrane protein</topology>
    </subcellularLocation>
</comment>
<dbReference type="SUPFAM" id="SSF103473">
    <property type="entry name" value="MFS general substrate transporter"/>
    <property type="match status" value="1"/>
</dbReference>
<comment type="caution">
    <text evidence="8">The sequence shown here is derived from an EMBL/GenBank/DDBJ whole genome shotgun (WGS) entry which is preliminary data.</text>
</comment>
<dbReference type="Gene3D" id="1.20.1250.20">
    <property type="entry name" value="MFS general substrate transporter like domains"/>
    <property type="match status" value="1"/>
</dbReference>
<sequence length="421" mass="42285">RARLTGAGAPLAHRGFRLHLAARLLSWTGSAVAPLALAFAALHIGGGPRALGLVLAAGVVPQLAALPVGGVVADRLDRARVMVWSNLACAFAEATAVALLVSGAARVWQLAVMAGVCGAAGAFFAPAADGAVAEVVPAGQWHTANALLKFGQNTGKAASPALGGVLIAAAGPAWAIGWDAVTFAASAVLFARAGALPRTVPPRARFAADLRQGWYEVRCRRWLGVMVCQAALIGPAWLAGYQLLGPLYGERVLGGAGPWGVVVSAFTAGLIAGAVLALVWRPSGAGATVCAGTGALALPLAVIAARIPLPVLVAAMLLAGAGLEVAMVVWASLLQERIPADRLGRTLAYSTLGQTLPVPVAYLLTGPAVELLGLRTTLGAAAALITTAAVLPLALPQVRVLTLAPAEKAGPAPAPRGGVPR</sequence>
<feature type="transmembrane region" description="Helical" evidence="7">
    <location>
        <begin position="377"/>
        <end position="395"/>
    </location>
</feature>
<evidence type="ECO:0000256" key="1">
    <source>
        <dbReference type="ARBA" id="ARBA00004651"/>
    </source>
</evidence>
<keyword evidence="4 7" id="KW-0812">Transmembrane</keyword>
<evidence type="ECO:0000256" key="2">
    <source>
        <dbReference type="ARBA" id="ARBA00022448"/>
    </source>
</evidence>
<evidence type="ECO:0000256" key="3">
    <source>
        <dbReference type="ARBA" id="ARBA00022475"/>
    </source>
</evidence>
<dbReference type="RefSeq" id="WP_350790635.1">
    <property type="nucleotide sequence ID" value="NZ_JBEPEK010000650.1"/>
</dbReference>
<feature type="transmembrane region" description="Helical" evidence="7">
    <location>
        <begin position="107"/>
        <end position="125"/>
    </location>
</feature>
<proteinExistence type="predicted"/>
<reference evidence="8 9" key="1">
    <citation type="submission" date="2024-06" db="EMBL/GenBank/DDBJ databases">
        <title>The Natural Products Discovery Center: Release of the First 8490 Sequenced Strains for Exploring Actinobacteria Biosynthetic Diversity.</title>
        <authorList>
            <person name="Kalkreuter E."/>
            <person name="Kautsar S.A."/>
            <person name="Yang D."/>
            <person name="Bader C.D."/>
            <person name="Teijaro C.N."/>
            <person name="Fluegel L."/>
            <person name="Davis C.M."/>
            <person name="Simpson J.R."/>
            <person name="Lauterbach L."/>
            <person name="Steele A.D."/>
            <person name="Gui C."/>
            <person name="Meng S."/>
            <person name="Li G."/>
            <person name="Viehrig K."/>
            <person name="Ye F."/>
            <person name="Su P."/>
            <person name="Kiefer A.F."/>
            <person name="Nichols A."/>
            <person name="Cepeda A.J."/>
            <person name="Yan W."/>
            <person name="Fan B."/>
            <person name="Jiang Y."/>
            <person name="Adhikari A."/>
            <person name="Zheng C.-J."/>
            <person name="Schuster L."/>
            <person name="Cowan T.M."/>
            <person name="Smanski M.J."/>
            <person name="Chevrette M.G."/>
            <person name="De Carvalho L.P.S."/>
            <person name="Shen B."/>
        </authorList>
    </citation>
    <scope>NUCLEOTIDE SEQUENCE [LARGE SCALE GENOMIC DNA]</scope>
    <source>
        <strain evidence="8 9">NPDC000234</strain>
    </source>
</reference>
<feature type="transmembrane region" description="Helical" evidence="7">
    <location>
        <begin position="81"/>
        <end position="101"/>
    </location>
</feature>
<feature type="non-terminal residue" evidence="8">
    <location>
        <position position="1"/>
    </location>
</feature>
<dbReference type="Proteomes" id="UP001474181">
    <property type="component" value="Unassembled WGS sequence"/>
</dbReference>
<gene>
    <name evidence="8" type="ORF">ABT404_46000</name>
</gene>
<dbReference type="PANTHER" id="PTHR23513:SF11">
    <property type="entry name" value="STAPHYLOFERRIN A TRANSPORTER"/>
    <property type="match status" value="1"/>
</dbReference>
<evidence type="ECO:0000313" key="8">
    <source>
        <dbReference type="EMBL" id="MER7186735.1"/>
    </source>
</evidence>
<evidence type="ECO:0000256" key="5">
    <source>
        <dbReference type="ARBA" id="ARBA00022989"/>
    </source>
</evidence>
<evidence type="ECO:0000256" key="4">
    <source>
        <dbReference type="ARBA" id="ARBA00022692"/>
    </source>
</evidence>
<evidence type="ECO:0000256" key="7">
    <source>
        <dbReference type="SAM" id="Phobius"/>
    </source>
</evidence>
<name>A0ABV1XCU8_9ACTN</name>
<feature type="transmembrane region" description="Helical" evidence="7">
    <location>
        <begin position="256"/>
        <end position="280"/>
    </location>
</feature>
<feature type="transmembrane region" description="Helical" evidence="7">
    <location>
        <begin position="346"/>
        <end position="365"/>
    </location>
</feature>
<protein>
    <submittedName>
        <fullName evidence="8">MFS transporter</fullName>
    </submittedName>
</protein>
<keyword evidence="9" id="KW-1185">Reference proteome</keyword>
<keyword evidence="3" id="KW-1003">Cell membrane</keyword>
<keyword evidence="2" id="KW-0813">Transport</keyword>
<keyword evidence="6 7" id="KW-0472">Membrane</keyword>
<evidence type="ECO:0000256" key="6">
    <source>
        <dbReference type="ARBA" id="ARBA00023136"/>
    </source>
</evidence>
<feature type="transmembrane region" description="Helical" evidence="7">
    <location>
        <begin position="222"/>
        <end position="244"/>
    </location>
</feature>
<accession>A0ABV1XCU8</accession>
<feature type="transmembrane region" description="Helical" evidence="7">
    <location>
        <begin position="287"/>
        <end position="305"/>
    </location>
</feature>
<keyword evidence="5 7" id="KW-1133">Transmembrane helix</keyword>
<dbReference type="InterPro" id="IPR036259">
    <property type="entry name" value="MFS_trans_sf"/>
</dbReference>
<dbReference type="EMBL" id="JBEPEK010000650">
    <property type="protein sequence ID" value="MER7186735.1"/>
    <property type="molecule type" value="Genomic_DNA"/>
</dbReference>
<evidence type="ECO:0000313" key="9">
    <source>
        <dbReference type="Proteomes" id="UP001474181"/>
    </source>
</evidence>
<organism evidence="8 9">
    <name type="scientific">Streptomyces hyaluromycini</name>
    <dbReference type="NCBI Taxonomy" id="1377993"/>
    <lineage>
        <taxon>Bacteria</taxon>
        <taxon>Bacillati</taxon>
        <taxon>Actinomycetota</taxon>
        <taxon>Actinomycetes</taxon>
        <taxon>Kitasatosporales</taxon>
        <taxon>Streptomycetaceae</taxon>
        <taxon>Streptomyces</taxon>
    </lineage>
</organism>
<feature type="transmembrane region" description="Helical" evidence="7">
    <location>
        <begin position="24"/>
        <end position="44"/>
    </location>
</feature>
<dbReference type="CDD" id="cd06173">
    <property type="entry name" value="MFS_MefA_like"/>
    <property type="match status" value="1"/>
</dbReference>